<feature type="domain" description="PhoU" evidence="9">
    <location>
        <begin position="119"/>
        <end position="204"/>
    </location>
</feature>
<evidence type="ECO:0000256" key="5">
    <source>
        <dbReference type="ARBA" id="ARBA00022490"/>
    </source>
</evidence>
<reference evidence="10" key="1">
    <citation type="submission" date="2024-06" db="EMBL/GenBank/DDBJ databases">
        <title>Caulobacter inopinatus, sp. nov.</title>
        <authorList>
            <person name="Donachie S.P."/>
        </authorList>
    </citation>
    <scope>NUCLEOTIDE SEQUENCE</scope>
    <source>
        <strain evidence="10">73W</strain>
    </source>
</reference>
<comment type="subunit">
    <text evidence="3 8">Homodimer.</text>
</comment>
<evidence type="ECO:0000256" key="6">
    <source>
        <dbReference type="ARBA" id="ARBA00022592"/>
    </source>
</evidence>
<dbReference type="Gene3D" id="1.20.58.220">
    <property type="entry name" value="Phosphate transport system protein phou homolog 2, domain 2"/>
    <property type="match status" value="1"/>
</dbReference>
<evidence type="ECO:0000256" key="3">
    <source>
        <dbReference type="ARBA" id="ARBA00011738"/>
    </source>
</evidence>
<dbReference type="InterPro" id="IPR026022">
    <property type="entry name" value="PhoU_dom"/>
</dbReference>
<dbReference type="FunFam" id="1.20.58.220:FF:000004">
    <property type="entry name" value="Phosphate-specific transport system accessory protein PhoU"/>
    <property type="match status" value="1"/>
</dbReference>
<dbReference type="PANTHER" id="PTHR42930:SF3">
    <property type="entry name" value="PHOSPHATE-SPECIFIC TRANSPORT SYSTEM ACCESSORY PROTEIN PHOU"/>
    <property type="match status" value="1"/>
</dbReference>
<evidence type="ECO:0000256" key="4">
    <source>
        <dbReference type="ARBA" id="ARBA00022448"/>
    </source>
</evidence>
<proteinExistence type="inferred from homology"/>
<comment type="similarity">
    <text evidence="2 8">Belongs to the PhoU family.</text>
</comment>
<dbReference type="GO" id="GO:0006817">
    <property type="term" value="P:phosphate ion transport"/>
    <property type="evidence" value="ECO:0007669"/>
    <property type="project" value="UniProtKB-KW"/>
</dbReference>
<feature type="domain" description="PhoU" evidence="9">
    <location>
        <begin position="16"/>
        <end position="103"/>
    </location>
</feature>
<evidence type="ECO:0000256" key="2">
    <source>
        <dbReference type="ARBA" id="ARBA00008107"/>
    </source>
</evidence>
<sequence>MDASCADELRQLAAEVTRMGGLAEAQVADAVDCLAKRDTGMARQLIERDVRLDAMQADIERRAIALIASYGPSGVDLRRAVSAMKLAMNLERCGDLARNIAKRSLVLADADPTTIMRAIERMGRLVSSRLNEVVDAYAVSDFDRALGVWRRDEEVDDHYESLFRELLELMRQDSATVQTGAHLLFIAKNLERIGDHATNIAEIIHFEITGEELTAQRPKWSSLDTPPIEDLAL</sequence>
<accession>A0AB39KQC8</accession>
<protein>
    <recommendedName>
        <fullName evidence="8">Phosphate-specific transport system accessory protein PhoU</fullName>
    </recommendedName>
</protein>
<name>A0AB39KQC8_9CAUL</name>
<comment type="subcellular location">
    <subcellularLocation>
        <location evidence="1 8">Cytoplasm</location>
    </subcellularLocation>
</comment>
<keyword evidence="5 8" id="KW-0963">Cytoplasm</keyword>
<evidence type="ECO:0000256" key="7">
    <source>
        <dbReference type="ARBA" id="ARBA00056181"/>
    </source>
</evidence>
<dbReference type="GO" id="GO:0030643">
    <property type="term" value="P:intracellular phosphate ion homeostasis"/>
    <property type="evidence" value="ECO:0007669"/>
    <property type="project" value="InterPro"/>
</dbReference>
<dbReference type="SUPFAM" id="SSF109755">
    <property type="entry name" value="PhoU-like"/>
    <property type="match status" value="1"/>
</dbReference>
<keyword evidence="6 8" id="KW-0592">Phosphate transport</keyword>
<comment type="function">
    <text evidence="7 8">Plays a role in the regulation of phosphate uptake.</text>
</comment>
<dbReference type="Pfam" id="PF01895">
    <property type="entry name" value="PhoU"/>
    <property type="match status" value="2"/>
</dbReference>
<evidence type="ECO:0000313" key="10">
    <source>
        <dbReference type="EMBL" id="XDO95859.1"/>
    </source>
</evidence>
<dbReference type="InterPro" id="IPR038078">
    <property type="entry name" value="PhoU-like_sf"/>
</dbReference>
<evidence type="ECO:0000256" key="1">
    <source>
        <dbReference type="ARBA" id="ARBA00004496"/>
    </source>
</evidence>
<dbReference type="GO" id="GO:0045936">
    <property type="term" value="P:negative regulation of phosphate metabolic process"/>
    <property type="evidence" value="ECO:0007669"/>
    <property type="project" value="InterPro"/>
</dbReference>
<dbReference type="GO" id="GO:0005737">
    <property type="term" value="C:cytoplasm"/>
    <property type="evidence" value="ECO:0007669"/>
    <property type="project" value="UniProtKB-SubCell"/>
</dbReference>
<evidence type="ECO:0000256" key="8">
    <source>
        <dbReference type="PIRNR" id="PIRNR003107"/>
    </source>
</evidence>
<evidence type="ECO:0000259" key="9">
    <source>
        <dbReference type="Pfam" id="PF01895"/>
    </source>
</evidence>
<keyword evidence="4 8" id="KW-0813">Transport</keyword>
<gene>
    <name evidence="10" type="primary">phoU</name>
    <name evidence="10" type="ORF">ABOZ73_13790</name>
</gene>
<organism evidence="10">
    <name type="scientific">Caulobacter sp. 73W</name>
    <dbReference type="NCBI Taxonomy" id="3161137"/>
    <lineage>
        <taxon>Bacteria</taxon>
        <taxon>Pseudomonadati</taxon>
        <taxon>Pseudomonadota</taxon>
        <taxon>Alphaproteobacteria</taxon>
        <taxon>Caulobacterales</taxon>
        <taxon>Caulobacteraceae</taxon>
        <taxon>Caulobacter</taxon>
    </lineage>
</organism>
<dbReference type="PANTHER" id="PTHR42930">
    <property type="entry name" value="PHOSPHATE-SPECIFIC TRANSPORT SYSTEM ACCESSORY PROTEIN PHOU"/>
    <property type="match status" value="1"/>
</dbReference>
<dbReference type="RefSeq" id="WP_369058705.1">
    <property type="nucleotide sequence ID" value="NZ_CP158375.1"/>
</dbReference>
<dbReference type="EMBL" id="CP158375">
    <property type="protein sequence ID" value="XDO95859.1"/>
    <property type="molecule type" value="Genomic_DNA"/>
</dbReference>
<dbReference type="InterPro" id="IPR028366">
    <property type="entry name" value="PhoU"/>
</dbReference>
<dbReference type="AlphaFoldDB" id="A0AB39KQC8"/>
<dbReference type="PIRSF" id="PIRSF003107">
    <property type="entry name" value="PhoU"/>
    <property type="match status" value="1"/>
</dbReference>
<dbReference type="NCBIfam" id="TIGR02135">
    <property type="entry name" value="phoU_full"/>
    <property type="match status" value="1"/>
</dbReference>